<accession>A0ACC1MR43</accession>
<evidence type="ECO:0000313" key="2">
    <source>
        <dbReference type="Proteomes" id="UP001143910"/>
    </source>
</evidence>
<organism evidence="1 2">
    <name type="scientific">Zarea fungicola</name>
    <dbReference type="NCBI Taxonomy" id="93591"/>
    <lineage>
        <taxon>Eukaryota</taxon>
        <taxon>Fungi</taxon>
        <taxon>Dikarya</taxon>
        <taxon>Ascomycota</taxon>
        <taxon>Pezizomycotina</taxon>
        <taxon>Sordariomycetes</taxon>
        <taxon>Hypocreomycetidae</taxon>
        <taxon>Hypocreales</taxon>
        <taxon>Cordycipitaceae</taxon>
        <taxon>Zarea</taxon>
    </lineage>
</organism>
<proteinExistence type="predicted"/>
<sequence>MILSSASGSREATAQKAALIAALGRNVGATAHEKMDEFRLAHTHGPHEWCFAIHVPQFDVGSAIHELVGHVDVALFNGVDECAATTFVTAEITEE</sequence>
<comment type="caution">
    <text evidence="1">The sequence shown here is derived from an EMBL/GenBank/DDBJ whole genome shotgun (WGS) entry which is preliminary data.</text>
</comment>
<keyword evidence="2" id="KW-1185">Reference proteome</keyword>
<dbReference type="Proteomes" id="UP001143910">
    <property type="component" value="Unassembled WGS sequence"/>
</dbReference>
<gene>
    <name evidence="1" type="ORF">NQ176_g8665</name>
</gene>
<evidence type="ECO:0000313" key="1">
    <source>
        <dbReference type="EMBL" id="KAJ2969435.1"/>
    </source>
</evidence>
<reference evidence="1" key="1">
    <citation type="submission" date="2022-08" db="EMBL/GenBank/DDBJ databases">
        <title>Genome Sequence of Lecanicillium fungicola.</title>
        <authorList>
            <person name="Buettner E."/>
        </authorList>
    </citation>
    <scope>NUCLEOTIDE SEQUENCE</scope>
    <source>
        <strain evidence="1">Babe33</strain>
    </source>
</reference>
<name>A0ACC1MR43_9HYPO</name>
<dbReference type="EMBL" id="JANJQO010001745">
    <property type="protein sequence ID" value="KAJ2969435.1"/>
    <property type="molecule type" value="Genomic_DNA"/>
</dbReference>
<protein>
    <submittedName>
        <fullName evidence="1">Uncharacterized protein</fullName>
    </submittedName>
</protein>